<dbReference type="EMBL" id="JANSKA010000006">
    <property type="protein sequence ID" value="MCR9037176.1"/>
    <property type="molecule type" value="Genomic_DNA"/>
</dbReference>
<keyword evidence="3" id="KW-1185">Reference proteome</keyword>
<evidence type="ECO:0000259" key="1">
    <source>
        <dbReference type="PROSITE" id="PS50994"/>
    </source>
</evidence>
<comment type="caution">
    <text evidence="2">The sequence shown here is derived from an EMBL/GenBank/DDBJ whole genome shotgun (WGS) entry which is preliminary data.</text>
</comment>
<organism evidence="2 3">
    <name type="scientific">Tractidigestivibacter montrealensis</name>
    <dbReference type="NCBI Taxonomy" id="2972466"/>
    <lineage>
        <taxon>Bacteria</taxon>
        <taxon>Bacillati</taxon>
        <taxon>Actinomycetota</taxon>
        <taxon>Coriobacteriia</taxon>
        <taxon>Coriobacteriales</taxon>
        <taxon>Atopobiaceae</taxon>
        <taxon>Tractidigestivibacter</taxon>
    </lineage>
</organism>
<evidence type="ECO:0000313" key="3">
    <source>
        <dbReference type="Proteomes" id="UP001204320"/>
    </source>
</evidence>
<dbReference type="PROSITE" id="PS50994">
    <property type="entry name" value="INTEGRASE"/>
    <property type="match status" value="1"/>
</dbReference>
<dbReference type="PANTHER" id="PTHR35004:SF7">
    <property type="entry name" value="INTEGRASE PROTEIN"/>
    <property type="match status" value="1"/>
</dbReference>
<name>A0ABT1ZAD6_9ACTN</name>
<protein>
    <submittedName>
        <fullName evidence="2">IS21 family transposase</fullName>
    </submittedName>
</protein>
<sequence length="445" mass="50040">MAPAASSRLDPYKEYVAGMLEEDRHCYHKQRHTAKRIFERLRDEHGYDGSYSTVQRYLREARSKGPKEQSIRLGWDPGTMQVDFGQADFDYAFGGGRVRMHYLPMSFPYSNHEVCEVFGDERDVCLCQGLKDCFEHIGGVPPVIVLDNATEAGRRWHDIVVESDLFRRLRLHYGFEARFCNPNAGREKGSVEGKVGYTRRRFFVPVPTIGDLRDFNHALQDAIDSHSEEQVHYEKGLAWAELFEADRSHLLPLPGKPFDVVKWESGKTDGYGRITLDGRHRYLASPELADTALVVGVRAFEVEIDAPDGTPLRTYPRRTGVAFTADEDPLALLDLLSVKVRAFRQSSAYRLFDDAVRAHLDSMQADELRGQVRAISRLAAAYGMEIVAEAHSEALSRTGRMSPADVEMCCARIAAGSDGQRRAVELGTRLSDYDALMERGGGKDA</sequence>
<dbReference type="Proteomes" id="UP001204320">
    <property type="component" value="Unassembled WGS sequence"/>
</dbReference>
<proteinExistence type="predicted"/>
<dbReference type="InterPro" id="IPR001584">
    <property type="entry name" value="Integrase_cat-core"/>
</dbReference>
<feature type="domain" description="Integrase catalytic" evidence="1">
    <location>
        <begin position="73"/>
        <end position="247"/>
    </location>
</feature>
<dbReference type="NCBIfam" id="NF033546">
    <property type="entry name" value="transpos_IS21"/>
    <property type="match status" value="1"/>
</dbReference>
<gene>
    <name evidence="2" type="primary">istA</name>
    <name evidence="2" type="ORF">NVS32_09475</name>
</gene>
<dbReference type="PANTHER" id="PTHR35004">
    <property type="entry name" value="TRANSPOSASE RV3428C-RELATED"/>
    <property type="match status" value="1"/>
</dbReference>
<reference evidence="2 3" key="1">
    <citation type="submission" date="2022-08" db="EMBL/GenBank/DDBJ databases">
        <title>Tractidigestivibacter montrealensis type strain KD21.</title>
        <authorList>
            <person name="Diop K."/>
            <person name="Richard C."/>
            <person name="Routy B."/>
        </authorList>
    </citation>
    <scope>NUCLEOTIDE SEQUENCE [LARGE SCALE GENOMIC DNA]</scope>
    <source>
        <strain evidence="2 3">KD21</strain>
    </source>
</reference>
<accession>A0ABT1ZAD6</accession>
<evidence type="ECO:0000313" key="2">
    <source>
        <dbReference type="EMBL" id="MCR9037176.1"/>
    </source>
</evidence>
<dbReference type="RefSeq" id="WP_258499606.1">
    <property type="nucleotide sequence ID" value="NZ_JANSKA010000006.1"/>
</dbReference>